<reference evidence="2 3" key="1">
    <citation type="journal article" date="2013" name="Curr. Biol.">
        <title>The Genome of the Foraminiferan Reticulomyxa filosa.</title>
        <authorList>
            <person name="Glockner G."/>
            <person name="Hulsmann N."/>
            <person name="Schleicher M."/>
            <person name="Noegel A.A."/>
            <person name="Eichinger L."/>
            <person name="Gallinger C."/>
            <person name="Pawlowski J."/>
            <person name="Sierra R."/>
            <person name="Euteneuer U."/>
            <person name="Pillet L."/>
            <person name="Moustafa A."/>
            <person name="Platzer M."/>
            <person name="Groth M."/>
            <person name="Szafranski K."/>
            <person name="Schliwa M."/>
        </authorList>
    </citation>
    <scope>NUCLEOTIDE SEQUENCE [LARGE SCALE GENOMIC DNA]</scope>
</reference>
<keyword evidence="1" id="KW-1133">Transmembrane helix</keyword>
<organism evidence="2 3">
    <name type="scientific">Reticulomyxa filosa</name>
    <dbReference type="NCBI Taxonomy" id="46433"/>
    <lineage>
        <taxon>Eukaryota</taxon>
        <taxon>Sar</taxon>
        <taxon>Rhizaria</taxon>
        <taxon>Retaria</taxon>
        <taxon>Foraminifera</taxon>
        <taxon>Monothalamids</taxon>
        <taxon>Reticulomyxidae</taxon>
        <taxon>Reticulomyxa</taxon>
    </lineage>
</organism>
<dbReference type="AlphaFoldDB" id="X6N477"/>
<keyword evidence="1" id="KW-0812">Transmembrane</keyword>
<evidence type="ECO:0000256" key="1">
    <source>
        <dbReference type="SAM" id="Phobius"/>
    </source>
</evidence>
<accession>X6N477</accession>
<keyword evidence="3" id="KW-1185">Reference proteome</keyword>
<evidence type="ECO:0000313" key="2">
    <source>
        <dbReference type="EMBL" id="ETO20117.1"/>
    </source>
</evidence>
<feature type="transmembrane region" description="Helical" evidence="1">
    <location>
        <begin position="121"/>
        <end position="141"/>
    </location>
</feature>
<sequence length="144" mass="16843">FFFFFFFFVRNNRILQLFFLLLFYLKKKKVKKEDEEMFKKEIQAQMVSKAPKMSTKLAERYSGLITALDPSKMLPGAVKAKVDDGSDEEKKTETEINTDNVMQRASIVGGRRKSKQQKKNLDQVFFFFGLFLAALALLQLFSHY</sequence>
<gene>
    <name evidence="2" type="ORF">RFI_17104</name>
</gene>
<protein>
    <submittedName>
        <fullName evidence="2">Uncharacterized protein</fullName>
    </submittedName>
</protein>
<name>X6N477_RETFI</name>
<feature type="transmembrane region" description="Helical" evidence="1">
    <location>
        <begin position="6"/>
        <end position="25"/>
    </location>
</feature>
<keyword evidence="1" id="KW-0472">Membrane</keyword>
<evidence type="ECO:0000313" key="3">
    <source>
        <dbReference type="Proteomes" id="UP000023152"/>
    </source>
</evidence>
<comment type="caution">
    <text evidence="2">The sequence shown here is derived from an EMBL/GenBank/DDBJ whole genome shotgun (WGS) entry which is preliminary data.</text>
</comment>
<proteinExistence type="predicted"/>
<feature type="non-terminal residue" evidence="2">
    <location>
        <position position="1"/>
    </location>
</feature>
<dbReference type="EMBL" id="ASPP01012915">
    <property type="protein sequence ID" value="ETO20117.1"/>
    <property type="molecule type" value="Genomic_DNA"/>
</dbReference>
<dbReference type="Proteomes" id="UP000023152">
    <property type="component" value="Unassembled WGS sequence"/>
</dbReference>